<name>A0ABS6GLR8_9BACI</name>
<dbReference type="CDD" id="cd00077">
    <property type="entry name" value="HDc"/>
    <property type="match status" value="1"/>
</dbReference>
<dbReference type="RefSeq" id="WP_216686810.1">
    <property type="nucleotide sequence ID" value="NZ_CAUPKR010000002.1"/>
</dbReference>
<dbReference type="Pfam" id="PF13487">
    <property type="entry name" value="HD_5"/>
    <property type="match status" value="1"/>
</dbReference>
<organism evidence="2 3">
    <name type="scientific">Allobacillus halotolerans</name>
    <dbReference type="NCBI Taxonomy" id="570278"/>
    <lineage>
        <taxon>Bacteria</taxon>
        <taxon>Bacillati</taxon>
        <taxon>Bacillota</taxon>
        <taxon>Bacilli</taxon>
        <taxon>Bacillales</taxon>
        <taxon>Bacillaceae</taxon>
        <taxon>Allobacillus</taxon>
    </lineage>
</organism>
<dbReference type="PANTHER" id="PTHR43155:SF2">
    <property type="entry name" value="CYCLIC DI-GMP PHOSPHODIESTERASE PA4108"/>
    <property type="match status" value="1"/>
</dbReference>
<keyword evidence="3" id="KW-1185">Reference proteome</keyword>
<dbReference type="InterPro" id="IPR003607">
    <property type="entry name" value="HD/PDEase_dom"/>
</dbReference>
<evidence type="ECO:0000313" key="2">
    <source>
        <dbReference type="EMBL" id="MBU6080071.1"/>
    </source>
</evidence>
<evidence type="ECO:0000313" key="3">
    <source>
        <dbReference type="Proteomes" id="UP000812672"/>
    </source>
</evidence>
<feature type="domain" description="HD-GYP" evidence="1">
    <location>
        <begin position="124"/>
        <end position="320"/>
    </location>
</feature>
<proteinExistence type="predicted"/>
<dbReference type="SMART" id="SM00471">
    <property type="entry name" value="HDc"/>
    <property type="match status" value="1"/>
</dbReference>
<dbReference type="Proteomes" id="UP000812672">
    <property type="component" value="Unassembled WGS sequence"/>
</dbReference>
<dbReference type="EMBL" id="JAHLZF010000003">
    <property type="protein sequence ID" value="MBU6080071.1"/>
    <property type="molecule type" value="Genomic_DNA"/>
</dbReference>
<dbReference type="PANTHER" id="PTHR43155">
    <property type="entry name" value="CYCLIC DI-GMP PHOSPHODIESTERASE PA4108-RELATED"/>
    <property type="match status" value="1"/>
</dbReference>
<dbReference type="InterPro" id="IPR037522">
    <property type="entry name" value="HD_GYP_dom"/>
</dbReference>
<comment type="caution">
    <text evidence="2">The sequence shown here is derived from an EMBL/GenBank/DDBJ whole genome shotgun (WGS) entry which is preliminary data.</text>
</comment>
<dbReference type="PROSITE" id="PS51832">
    <property type="entry name" value="HD_GYP"/>
    <property type="match status" value="1"/>
</dbReference>
<evidence type="ECO:0000259" key="1">
    <source>
        <dbReference type="PROSITE" id="PS51832"/>
    </source>
</evidence>
<reference evidence="2 3" key="1">
    <citation type="journal article" date="2011" name="Int. J. Syst. Evol. Microbiol.">
        <title>Allobacillus halotolerans gen. nov., sp. nov. isolated from shrimp paste.</title>
        <authorList>
            <person name="Sheu S.Y."/>
            <person name="Arun A.B."/>
            <person name="Jiang S.R."/>
            <person name="Young C.C."/>
            <person name="Chen W.M."/>
        </authorList>
    </citation>
    <scope>NUCLEOTIDE SEQUENCE [LARGE SCALE GENOMIC DNA]</scope>
    <source>
        <strain evidence="2 3">LMG 24826</strain>
    </source>
</reference>
<accession>A0ABS6GLR8</accession>
<sequence length="368" mass="42471">MKVHPDQLIPGCLLTKDVIGNAIHPLIPKNTVIEPIHIQILQTFKIQVVDVAPRLVNGDVFRVEKREVPSEDQKENEVNERVNWTFDDYYMNAVKITKSICEDLKRTNRLNIQQVRKLMIPLMKQAEKQRNLFLKLHQYGDKQRYIYHHMVSIALLSASLATKLDYSQGDRLKIALAAYLSDMGMVSEHDGIYLKNRELTEKETENIRMHPVLSYRMIEHMSSISKDVKIAVLQHHERIDGSGYPLGVKAEKIHPFAKVIGVVDTFHAMMSERAYQQKQSIYHVVEELMQRQAGKLDVLTIETLIQNYLTLQVGTRVKLSNEQNGTVVFVNESDPARPFVQLEDASEKIIDLKEHDLDIKEFLIDHET</sequence>
<protein>
    <submittedName>
        <fullName evidence="2">HD domain-containing protein</fullName>
    </submittedName>
</protein>
<gene>
    <name evidence="2" type="ORF">KQ486_03490</name>
</gene>